<dbReference type="PANTHER" id="PTHR30346:SF28">
    <property type="entry name" value="HTH-TYPE TRANSCRIPTIONAL REGULATOR CYNR"/>
    <property type="match status" value="1"/>
</dbReference>
<comment type="caution">
    <text evidence="6">The sequence shown here is derived from an EMBL/GenBank/DDBJ whole genome shotgun (WGS) entry which is preliminary data.</text>
</comment>
<dbReference type="PROSITE" id="PS50931">
    <property type="entry name" value="HTH_LYSR"/>
    <property type="match status" value="1"/>
</dbReference>
<keyword evidence="4" id="KW-0804">Transcription</keyword>
<proteinExistence type="inferred from homology"/>
<feature type="domain" description="HTH lysR-type" evidence="5">
    <location>
        <begin position="1"/>
        <end position="58"/>
    </location>
</feature>
<evidence type="ECO:0000313" key="6">
    <source>
        <dbReference type="EMBL" id="MFB9204997.1"/>
    </source>
</evidence>
<accession>A0ABV5IKU0</accession>
<dbReference type="EMBL" id="JBHMEI010000023">
    <property type="protein sequence ID" value="MFB9204997.1"/>
    <property type="molecule type" value="Genomic_DNA"/>
</dbReference>
<dbReference type="Pfam" id="PF00126">
    <property type="entry name" value="HTH_1"/>
    <property type="match status" value="1"/>
</dbReference>
<keyword evidence="3" id="KW-0238">DNA-binding</keyword>
<dbReference type="InterPro" id="IPR000847">
    <property type="entry name" value="LysR_HTH_N"/>
</dbReference>
<dbReference type="InterPro" id="IPR005119">
    <property type="entry name" value="LysR_subst-bd"/>
</dbReference>
<evidence type="ECO:0000256" key="3">
    <source>
        <dbReference type="ARBA" id="ARBA00023125"/>
    </source>
</evidence>
<dbReference type="CDD" id="cd08414">
    <property type="entry name" value="PBP2_LTTR_aromatics_like"/>
    <property type="match status" value="1"/>
</dbReference>
<dbReference type="Gene3D" id="3.40.190.10">
    <property type="entry name" value="Periplasmic binding protein-like II"/>
    <property type="match status" value="2"/>
</dbReference>
<evidence type="ECO:0000259" key="5">
    <source>
        <dbReference type="PROSITE" id="PS50931"/>
    </source>
</evidence>
<dbReference type="InterPro" id="IPR036390">
    <property type="entry name" value="WH_DNA-bd_sf"/>
</dbReference>
<protein>
    <submittedName>
        <fullName evidence="6">LysR substrate-binding domain-containing protein</fullName>
    </submittedName>
</protein>
<sequence length="323" mass="34998">MELMLLRAFLTVAELGTYGSAAQKLLVTQPTLTKQIQSLEARVGGRLFHRGRHGATLTDLGAILLPEAQELVRRADALALRMTRAAAGEIGRLSVGFGLSSIDLAPRAVAAFRRCHPDAHVTLDDMSSQEQFDRLATGELDVGFVRLPEGDDWAHMVLDTDRLALASTGEHTSPPQDTSDLPGWVARHRFVQLRKERGPGLVGQIERLCGALSVRPDVIQEADDLQTVLALVAAGVGAAFVPARAGRIAPPPVTVTPLRHPVAEWRIAVVWNRDRIQPMTANFLAVLERGATSPPDDLDRGGLQPAPALSEVRARPRLEFRSS</sequence>
<dbReference type="InterPro" id="IPR036388">
    <property type="entry name" value="WH-like_DNA-bd_sf"/>
</dbReference>
<evidence type="ECO:0000256" key="4">
    <source>
        <dbReference type="ARBA" id="ARBA00023163"/>
    </source>
</evidence>
<keyword evidence="7" id="KW-1185">Reference proteome</keyword>
<dbReference type="SUPFAM" id="SSF53850">
    <property type="entry name" value="Periplasmic binding protein-like II"/>
    <property type="match status" value="1"/>
</dbReference>
<dbReference type="PRINTS" id="PR00039">
    <property type="entry name" value="HTHLYSR"/>
</dbReference>
<evidence type="ECO:0000256" key="1">
    <source>
        <dbReference type="ARBA" id="ARBA00009437"/>
    </source>
</evidence>
<keyword evidence="2" id="KW-0805">Transcription regulation</keyword>
<dbReference type="Pfam" id="PF03466">
    <property type="entry name" value="LysR_substrate"/>
    <property type="match status" value="1"/>
</dbReference>
<name>A0ABV5IKU0_9ACTN</name>
<organism evidence="6 7">
    <name type="scientific">Nonomuraea spiralis</name>
    <dbReference type="NCBI Taxonomy" id="46182"/>
    <lineage>
        <taxon>Bacteria</taxon>
        <taxon>Bacillati</taxon>
        <taxon>Actinomycetota</taxon>
        <taxon>Actinomycetes</taxon>
        <taxon>Streptosporangiales</taxon>
        <taxon>Streptosporangiaceae</taxon>
        <taxon>Nonomuraea</taxon>
    </lineage>
</organism>
<dbReference type="RefSeq" id="WP_189651574.1">
    <property type="nucleotide sequence ID" value="NZ_BMRC01000020.1"/>
</dbReference>
<dbReference type="Gene3D" id="1.10.10.10">
    <property type="entry name" value="Winged helix-like DNA-binding domain superfamily/Winged helix DNA-binding domain"/>
    <property type="match status" value="1"/>
</dbReference>
<comment type="similarity">
    <text evidence="1">Belongs to the LysR transcriptional regulatory family.</text>
</comment>
<dbReference type="Proteomes" id="UP001589647">
    <property type="component" value="Unassembled WGS sequence"/>
</dbReference>
<dbReference type="PANTHER" id="PTHR30346">
    <property type="entry name" value="TRANSCRIPTIONAL DUAL REGULATOR HCAR-RELATED"/>
    <property type="match status" value="1"/>
</dbReference>
<reference evidence="6 7" key="1">
    <citation type="submission" date="2024-09" db="EMBL/GenBank/DDBJ databases">
        <authorList>
            <person name="Sun Q."/>
            <person name="Mori K."/>
        </authorList>
    </citation>
    <scope>NUCLEOTIDE SEQUENCE [LARGE SCALE GENOMIC DNA]</scope>
    <source>
        <strain evidence="6 7">CCM 3426</strain>
    </source>
</reference>
<evidence type="ECO:0000256" key="2">
    <source>
        <dbReference type="ARBA" id="ARBA00023015"/>
    </source>
</evidence>
<gene>
    <name evidence="6" type="ORF">ACFFV7_27645</name>
</gene>
<dbReference type="SUPFAM" id="SSF46785">
    <property type="entry name" value="Winged helix' DNA-binding domain"/>
    <property type="match status" value="1"/>
</dbReference>
<evidence type="ECO:0000313" key="7">
    <source>
        <dbReference type="Proteomes" id="UP001589647"/>
    </source>
</evidence>